<dbReference type="RefSeq" id="WP_035198821.1">
    <property type="nucleotide sequence ID" value="NZ_JJRY01000035.1"/>
</dbReference>
<sequence>MGQIWEKYLDQKDLQNYSTSGFGKRYGIGKNPALVIVDVTYGFTGDKAEAIEESIKKYPASCGAASWEAIKHIQPLLQAARDAEIPIYYTIIEGYKDSSNDRIAIKGNIFGHPTLLEGEKGTWIVEEIKPLPGEIVFSKKKPSAFFGTPLITHLITDNIDSVIVVGCTTSGCIRSTVVDAFSYNFHVIVPEECVFDRSLISHAINLFDIQQKYGDVVPTELVIQDLKEKIKVK</sequence>
<dbReference type="Proteomes" id="UP000027936">
    <property type="component" value="Unassembled WGS sequence"/>
</dbReference>
<gene>
    <name evidence="4" type="ORF">M670_04694</name>
</gene>
<feature type="domain" description="Isochorismatase-like" evidence="3">
    <location>
        <begin position="33"/>
        <end position="219"/>
    </location>
</feature>
<proteinExistence type="inferred from homology"/>
<dbReference type="EMBL" id="JJRY01000035">
    <property type="protein sequence ID" value="KEF36097.1"/>
    <property type="molecule type" value="Genomic_DNA"/>
</dbReference>
<accession>A0A072NFX3</accession>
<evidence type="ECO:0000313" key="5">
    <source>
        <dbReference type="Proteomes" id="UP000027936"/>
    </source>
</evidence>
<dbReference type="InterPro" id="IPR000868">
    <property type="entry name" value="Isochorismatase-like_dom"/>
</dbReference>
<comment type="similarity">
    <text evidence="1">Belongs to the isochorismatase family.</text>
</comment>
<name>A0A072NFX3_SCHAZ</name>
<dbReference type="PANTHER" id="PTHR43540">
    <property type="entry name" value="PEROXYUREIDOACRYLATE/UREIDOACRYLATE AMIDOHYDROLASE-RELATED"/>
    <property type="match status" value="1"/>
</dbReference>
<dbReference type="Gene3D" id="3.40.50.850">
    <property type="entry name" value="Isochorismatase-like"/>
    <property type="match status" value="1"/>
</dbReference>
<dbReference type="AlphaFoldDB" id="A0A072NFX3"/>
<dbReference type="OrthoDB" id="9785724at2"/>
<evidence type="ECO:0000256" key="2">
    <source>
        <dbReference type="ARBA" id="ARBA00022801"/>
    </source>
</evidence>
<evidence type="ECO:0000313" key="4">
    <source>
        <dbReference type="EMBL" id="KEF36097.1"/>
    </source>
</evidence>
<dbReference type="PANTHER" id="PTHR43540:SF1">
    <property type="entry name" value="ISOCHORISMATASE HYDROLASE"/>
    <property type="match status" value="1"/>
</dbReference>
<organism evidence="4 5">
    <name type="scientific">Schinkia azotoformans MEV2011</name>
    <dbReference type="NCBI Taxonomy" id="1348973"/>
    <lineage>
        <taxon>Bacteria</taxon>
        <taxon>Bacillati</taxon>
        <taxon>Bacillota</taxon>
        <taxon>Bacilli</taxon>
        <taxon>Bacillales</taxon>
        <taxon>Bacillaceae</taxon>
        <taxon>Calidifontibacillus/Schinkia group</taxon>
        <taxon>Schinkia</taxon>
    </lineage>
</organism>
<dbReference type="Pfam" id="PF00857">
    <property type="entry name" value="Isochorismatase"/>
    <property type="match status" value="1"/>
</dbReference>
<protein>
    <submittedName>
        <fullName evidence="4">Nicotinamidase-like amidase</fullName>
    </submittedName>
</protein>
<comment type="caution">
    <text evidence="4">The sequence shown here is derived from an EMBL/GenBank/DDBJ whole genome shotgun (WGS) entry which is preliminary data.</text>
</comment>
<reference evidence="4 5" key="1">
    <citation type="submission" date="2014-04" db="EMBL/GenBank/DDBJ databases">
        <title>Draft genome sequence of Bacillus azotoformans MEV2011, a (co-) denitrifying strain unable to grow in the presence of oxygen.</title>
        <authorList>
            <person name="Nielsen M."/>
            <person name="Schreiber L."/>
            <person name="Finster K."/>
            <person name="Schramm A."/>
        </authorList>
    </citation>
    <scope>NUCLEOTIDE SEQUENCE [LARGE SCALE GENOMIC DNA]</scope>
    <source>
        <strain evidence="4 5">MEV2011</strain>
    </source>
</reference>
<keyword evidence="2" id="KW-0378">Hydrolase</keyword>
<dbReference type="GO" id="GO:0016787">
    <property type="term" value="F:hydrolase activity"/>
    <property type="evidence" value="ECO:0007669"/>
    <property type="project" value="UniProtKB-KW"/>
</dbReference>
<dbReference type="InterPro" id="IPR050272">
    <property type="entry name" value="Isochorismatase-like_hydrls"/>
</dbReference>
<evidence type="ECO:0000256" key="1">
    <source>
        <dbReference type="ARBA" id="ARBA00006336"/>
    </source>
</evidence>
<dbReference type="PATRIC" id="fig|1348973.3.peg.4564"/>
<dbReference type="SUPFAM" id="SSF52499">
    <property type="entry name" value="Isochorismatase-like hydrolases"/>
    <property type="match status" value="1"/>
</dbReference>
<dbReference type="InterPro" id="IPR036380">
    <property type="entry name" value="Isochorismatase-like_sf"/>
</dbReference>
<evidence type="ECO:0000259" key="3">
    <source>
        <dbReference type="Pfam" id="PF00857"/>
    </source>
</evidence>